<organism evidence="9 10">
    <name type="scientific">Microbacterium wangchenii</name>
    <dbReference type="NCBI Taxonomy" id="2541726"/>
    <lineage>
        <taxon>Bacteria</taxon>
        <taxon>Bacillati</taxon>
        <taxon>Actinomycetota</taxon>
        <taxon>Actinomycetes</taxon>
        <taxon>Micrococcales</taxon>
        <taxon>Microbacteriaceae</taxon>
        <taxon>Microbacterium</taxon>
    </lineage>
</organism>
<evidence type="ECO:0000256" key="2">
    <source>
        <dbReference type="ARBA" id="ARBA00022448"/>
    </source>
</evidence>
<feature type="transmembrane region" description="Helical" evidence="7">
    <location>
        <begin position="95"/>
        <end position="116"/>
    </location>
</feature>
<dbReference type="SUPFAM" id="SSF161098">
    <property type="entry name" value="MetI-like"/>
    <property type="match status" value="1"/>
</dbReference>
<dbReference type="Proteomes" id="UP000295748">
    <property type="component" value="Chromosome"/>
</dbReference>
<evidence type="ECO:0000256" key="5">
    <source>
        <dbReference type="ARBA" id="ARBA00022989"/>
    </source>
</evidence>
<evidence type="ECO:0000313" key="9">
    <source>
        <dbReference type="EMBL" id="QBR90464.1"/>
    </source>
</evidence>
<feature type="transmembrane region" description="Helical" evidence="7">
    <location>
        <begin position="170"/>
        <end position="190"/>
    </location>
</feature>
<accession>A0ABX5SWD4</accession>
<keyword evidence="3" id="KW-1003">Cell membrane</keyword>
<feature type="transmembrane region" description="Helical" evidence="7">
    <location>
        <begin position="273"/>
        <end position="294"/>
    </location>
</feature>
<name>A0ABX5SWD4_9MICO</name>
<keyword evidence="4 7" id="KW-0812">Transmembrane</keyword>
<keyword evidence="10" id="KW-1185">Reference proteome</keyword>
<dbReference type="InterPro" id="IPR035906">
    <property type="entry name" value="MetI-like_sf"/>
</dbReference>
<evidence type="ECO:0000256" key="3">
    <source>
        <dbReference type="ARBA" id="ARBA00022475"/>
    </source>
</evidence>
<evidence type="ECO:0000256" key="4">
    <source>
        <dbReference type="ARBA" id="ARBA00022692"/>
    </source>
</evidence>
<comment type="similarity">
    <text evidence="7">Belongs to the binding-protein-dependent transport system permease family.</text>
</comment>
<dbReference type="PROSITE" id="PS50928">
    <property type="entry name" value="ABC_TM1"/>
    <property type="match status" value="1"/>
</dbReference>
<protein>
    <submittedName>
        <fullName evidence="9">Carbohydrate ABC transporter permease</fullName>
    </submittedName>
</protein>
<comment type="subcellular location">
    <subcellularLocation>
        <location evidence="1 7">Cell membrane</location>
        <topology evidence="1 7">Multi-pass membrane protein</topology>
    </subcellularLocation>
</comment>
<feature type="domain" description="ABC transmembrane type-1" evidence="8">
    <location>
        <begin position="91"/>
        <end position="294"/>
    </location>
</feature>
<dbReference type="PANTHER" id="PTHR43744:SF12">
    <property type="entry name" value="ABC TRANSPORTER PERMEASE PROTEIN MG189-RELATED"/>
    <property type="match status" value="1"/>
</dbReference>
<keyword evidence="6 7" id="KW-0472">Membrane</keyword>
<dbReference type="RefSeq" id="WP_135070501.1">
    <property type="nucleotide sequence ID" value="NZ_CP038266.1"/>
</dbReference>
<sequence length="308" mass="33219">MTTTTTTSPAGPAITPARRTARRRRFVGSSIWYLAVIAVSISTVLPLIWTLSTSLKPESEILSSHLEIIPRTPTLENYIALFVDGPFAQYLTNSFILAVGGTLTNVFFGSLGGYALAKLKFRGRVAVFGSFLASMMIPAIVTMIPTFLVLRYFPLAGGNDLFGQGGSGFINNYGAVLIPFAAGAFAVFFMKQVFEALPDELGDAARIDGASEFRIFRSVYFPLSTAGAAVLGVLTFQAGWNSFLWPLIVLRDPAMLTVQVGLASYVNEYDTDYGPLMAGTIITSLPVLIVFVLAQKYIVQNFASSGTK</sequence>
<evidence type="ECO:0000256" key="7">
    <source>
        <dbReference type="RuleBase" id="RU363032"/>
    </source>
</evidence>
<dbReference type="InterPro" id="IPR000515">
    <property type="entry name" value="MetI-like"/>
</dbReference>
<dbReference type="EMBL" id="CP038266">
    <property type="protein sequence ID" value="QBR90464.1"/>
    <property type="molecule type" value="Genomic_DNA"/>
</dbReference>
<evidence type="ECO:0000256" key="6">
    <source>
        <dbReference type="ARBA" id="ARBA00023136"/>
    </source>
</evidence>
<evidence type="ECO:0000313" key="10">
    <source>
        <dbReference type="Proteomes" id="UP000295748"/>
    </source>
</evidence>
<reference evidence="9 10" key="1">
    <citation type="submission" date="2019-03" db="EMBL/GenBank/DDBJ databases">
        <authorList>
            <person name="Dong K."/>
        </authorList>
    </citation>
    <scope>NUCLEOTIDE SEQUENCE [LARGE SCALE GENOMIC DNA]</scope>
    <source>
        <strain evidence="10">dk512</strain>
    </source>
</reference>
<gene>
    <name evidence="9" type="ORF">E4K62_18325</name>
</gene>
<dbReference type="PANTHER" id="PTHR43744">
    <property type="entry name" value="ABC TRANSPORTER PERMEASE PROTEIN MG189-RELATED-RELATED"/>
    <property type="match status" value="1"/>
</dbReference>
<dbReference type="Pfam" id="PF00528">
    <property type="entry name" value="BPD_transp_1"/>
    <property type="match status" value="1"/>
</dbReference>
<keyword evidence="5 7" id="KW-1133">Transmembrane helix</keyword>
<keyword evidence="2 7" id="KW-0813">Transport</keyword>
<feature type="transmembrane region" description="Helical" evidence="7">
    <location>
        <begin position="128"/>
        <end position="150"/>
    </location>
</feature>
<feature type="transmembrane region" description="Helical" evidence="7">
    <location>
        <begin position="219"/>
        <end position="240"/>
    </location>
</feature>
<dbReference type="CDD" id="cd06261">
    <property type="entry name" value="TM_PBP2"/>
    <property type="match status" value="1"/>
</dbReference>
<evidence type="ECO:0000259" key="8">
    <source>
        <dbReference type="PROSITE" id="PS50928"/>
    </source>
</evidence>
<feature type="transmembrane region" description="Helical" evidence="7">
    <location>
        <begin position="31"/>
        <end position="49"/>
    </location>
</feature>
<proteinExistence type="inferred from homology"/>
<dbReference type="Gene3D" id="1.10.3720.10">
    <property type="entry name" value="MetI-like"/>
    <property type="match status" value="1"/>
</dbReference>
<evidence type="ECO:0000256" key="1">
    <source>
        <dbReference type="ARBA" id="ARBA00004651"/>
    </source>
</evidence>